<gene>
    <name evidence="1" type="ORF">EZMO1_1494</name>
</gene>
<accession>A0A142BA86</accession>
<dbReference type="EMBL" id="CP013251">
    <property type="protein sequence ID" value="AMO55662.1"/>
    <property type="molecule type" value="Genomic_DNA"/>
</dbReference>
<protein>
    <submittedName>
        <fullName evidence="1">Uncharacterized protein</fullName>
    </submittedName>
</protein>
<reference evidence="1 2" key="1">
    <citation type="journal article" date="2016" name="Front. Microbiol.">
        <title>Genomic Insight into the Host-Endosymbiont Relationship of Endozoicomonas montiporae CL-33(T) with its Coral Host.</title>
        <authorList>
            <person name="Ding J.-Y."/>
            <person name="Shiu J.-H."/>
            <person name="Chen W.-M."/>
            <person name="Chiang Y.-R."/>
            <person name="Tang S.-L."/>
        </authorList>
    </citation>
    <scope>NUCLEOTIDE SEQUENCE [LARGE SCALE GENOMIC DNA]</scope>
    <source>
        <strain evidence="1 2">CL-33</strain>
    </source>
</reference>
<organism evidence="1 2">
    <name type="scientific">Endozoicomonas montiporae CL-33</name>
    <dbReference type="NCBI Taxonomy" id="570277"/>
    <lineage>
        <taxon>Bacteria</taxon>
        <taxon>Pseudomonadati</taxon>
        <taxon>Pseudomonadota</taxon>
        <taxon>Gammaproteobacteria</taxon>
        <taxon>Oceanospirillales</taxon>
        <taxon>Endozoicomonadaceae</taxon>
        <taxon>Endozoicomonas</taxon>
    </lineage>
</organism>
<dbReference type="Proteomes" id="UP000071065">
    <property type="component" value="Chromosome"/>
</dbReference>
<dbReference type="AlphaFoldDB" id="A0A142BA86"/>
<dbReference type="PATRIC" id="fig|570277.3.peg.1613"/>
<proteinExistence type="predicted"/>
<dbReference type="KEGG" id="emp:EZMO1_1494"/>
<sequence length="49" mass="5828">MDSKKIRQALQLAQEYILMPEGHKPNRQVVIRELRAAIEETKKQEKDHE</sequence>
<name>A0A142BA86_9GAMM</name>
<dbReference type="RefSeq" id="WP_160174036.1">
    <property type="nucleotide sequence ID" value="NZ_CP013251.1"/>
</dbReference>
<dbReference type="STRING" id="570277.EZMO1_1494"/>
<evidence type="ECO:0000313" key="2">
    <source>
        <dbReference type="Proteomes" id="UP000071065"/>
    </source>
</evidence>
<evidence type="ECO:0000313" key="1">
    <source>
        <dbReference type="EMBL" id="AMO55662.1"/>
    </source>
</evidence>